<sequence>MSKNDTKEQKHVSDLSSKYEESLHPKEKRNSNDSNKETSNSNDDKDASNGTNIKKNNGDDDKEQPSTEMLSISEITDGITEKLNSVLMEMNKSDKEMEKVLVGIDSRLDELGNAFK</sequence>
<reference evidence="2" key="1">
    <citation type="submission" date="2020-10" db="EMBL/GenBank/DDBJ databases">
        <authorList>
            <person name="Palmer J.M."/>
        </authorList>
    </citation>
    <scope>NUCLEOTIDE SEQUENCE</scope>
    <source>
        <strain evidence="2">UCD 2041</strain>
    </source>
</reference>
<evidence type="ECO:0000313" key="2">
    <source>
        <dbReference type="EMBL" id="QOU22062.1"/>
    </source>
</evidence>
<dbReference type="EMBL" id="CP063137">
    <property type="protein sequence ID" value="QOU22062.1"/>
    <property type="molecule type" value="Genomic_DNA"/>
</dbReference>
<accession>A0A871RGF5</accession>
<dbReference type="GeneID" id="64574153"/>
<protein>
    <submittedName>
        <fullName evidence="2">Uncharacterized protein</fullName>
    </submittedName>
</protein>
<gene>
    <name evidence="2" type="ORF">BRETT_002229</name>
</gene>
<reference evidence="2" key="2">
    <citation type="journal article" name="BMC Genomics">
        <title>New genome assemblies reveal patterns of domestication and adaptation across Brettanomyces (Dekkera) species.</title>
        <authorList>
            <person name="Roach M.J."/>
            <person name="Borneman A.R."/>
        </authorList>
    </citation>
    <scope>NUCLEOTIDE SEQUENCE</scope>
    <source>
        <strain evidence="2">UCD 2041</strain>
    </source>
</reference>
<evidence type="ECO:0000256" key="1">
    <source>
        <dbReference type="SAM" id="MobiDB-lite"/>
    </source>
</evidence>
<dbReference type="OrthoDB" id="3997856at2759"/>
<feature type="compositionally biased region" description="Basic and acidic residues" evidence="1">
    <location>
        <begin position="1"/>
        <end position="47"/>
    </location>
</feature>
<feature type="compositionally biased region" description="Basic and acidic residues" evidence="1">
    <location>
        <begin position="56"/>
        <end position="65"/>
    </location>
</feature>
<dbReference type="RefSeq" id="XP_041138555.1">
    <property type="nucleotide sequence ID" value="XM_041280764.1"/>
</dbReference>
<evidence type="ECO:0000313" key="3">
    <source>
        <dbReference type="Proteomes" id="UP000663131"/>
    </source>
</evidence>
<organism evidence="2 3">
    <name type="scientific">Dekkera bruxellensis</name>
    <name type="common">Brettanomyces custersii</name>
    <dbReference type="NCBI Taxonomy" id="5007"/>
    <lineage>
        <taxon>Eukaryota</taxon>
        <taxon>Fungi</taxon>
        <taxon>Dikarya</taxon>
        <taxon>Ascomycota</taxon>
        <taxon>Saccharomycotina</taxon>
        <taxon>Pichiomycetes</taxon>
        <taxon>Pichiales</taxon>
        <taxon>Pichiaceae</taxon>
        <taxon>Brettanomyces</taxon>
    </lineage>
</organism>
<feature type="region of interest" description="Disordered" evidence="1">
    <location>
        <begin position="1"/>
        <end position="75"/>
    </location>
</feature>
<dbReference type="Proteomes" id="UP000663131">
    <property type="component" value="Chromosome 9"/>
</dbReference>
<proteinExistence type="predicted"/>
<name>A0A871RGF5_DEKBR</name>
<dbReference type="AlphaFoldDB" id="A0A871RGF5"/>
<dbReference type="KEGG" id="bbrx:BRETT_002229"/>